<feature type="zinc finger region" description="C3H1-type" evidence="16">
    <location>
        <begin position="2044"/>
        <end position="2072"/>
    </location>
</feature>
<dbReference type="Proteomes" id="UP000664991">
    <property type="component" value="Unassembled WGS sequence"/>
</dbReference>
<dbReference type="SUPFAM" id="SSF48371">
    <property type="entry name" value="ARM repeat"/>
    <property type="match status" value="2"/>
</dbReference>
<feature type="domain" description="C3H1-type" evidence="19">
    <location>
        <begin position="2082"/>
        <end position="2110"/>
    </location>
</feature>
<evidence type="ECO:0000256" key="7">
    <source>
        <dbReference type="ARBA" id="ARBA00022771"/>
    </source>
</evidence>
<keyword evidence="7 16" id="KW-0863">Zinc-finger</keyword>
<dbReference type="GO" id="GO:0030488">
    <property type="term" value="P:tRNA methylation"/>
    <property type="evidence" value="ECO:0007669"/>
    <property type="project" value="TreeGrafter"/>
</dbReference>
<name>A0A836A9R0_SHEEP</name>
<keyword evidence="9" id="KW-0271">Exosome</keyword>
<dbReference type="PANTHER" id="PTHR14387:SF7">
    <property type="entry name" value="THYROID ADENOMA-ASSOCIATED PROTEIN"/>
    <property type="match status" value="1"/>
</dbReference>
<evidence type="ECO:0000256" key="13">
    <source>
        <dbReference type="ARBA" id="ARBA00040871"/>
    </source>
</evidence>
<proteinExistence type="inferred from homology"/>
<evidence type="ECO:0000259" key="19">
    <source>
        <dbReference type="PROSITE" id="PS50103"/>
    </source>
</evidence>
<evidence type="ECO:0000256" key="18">
    <source>
        <dbReference type="SAM" id="MobiDB-lite"/>
    </source>
</evidence>
<keyword evidence="17" id="KW-0175">Coiled coil</keyword>
<dbReference type="PANTHER" id="PTHR14387">
    <property type="entry name" value="THADA/DEATH RECEPTOR INTERACTING PROTEIN"/>
    <property type="match status" value="1"/>
</dbReference>
<dbReference type="Gene3D" id="4.10.1000.10">
    <property type="entry name" value="Zinc finger, CCCH-type"/>
    <property type="match status" value="2"/>
</dbReference>
<dbReference type="InterPro" id="IPR019442">
    <property type="entry name" value="THADA/TRM732_DUF2428"/>
</dbReference>
<dbReference type="GO" id="GO:1990904">
    <property type="term" value="C:ribonucleoprotein complex"/>
    <property type="evidence" value="ECO:0007669"/>
    <property type="project" value="UniProtKB-KW"/>
</dbReference>
<sequence>MGVKKKKETQVTSLTVCHQDLETLKSLADVEGKNLASLLLHCVQLTDGVSQIRYVKQIVPLLEKANKNGTCDPTIRSCLDILAGIYLSLNLKNPLKKVLASSLNGLPEFFLIEATQSFTSRLQEELNTSTDLYSYRRVIDNISSCMENFDLGRSSVNNLLENVLHFLQKSLIEISEENRKLAGNHIVQTQLMNDLLVSIRVSVMLVQKVQGFQRLHLKNSPIWQSMCGLLSMFTNFLSDDGLLQTIQSTSGLAVILFIKAMFHPPEKIPDLISSVLLRSVDPTSAPEWLLSCCKSLCCADVPPSALLFLCQGTLTMLDWQEGRMGLSGEALLLNTVHVLFTLSSQIKESTLEMFLSRILASWTNSAIQVLDSSSPSLKDSLNGNADVVRRLLDYVYTHWEHPLDALRHQTKIIFRNILQMHQLTVEESGSDLSADRFIFELTESLLRLEWHSKGKYTCLGCLVDFIGIDHILALAKTIPLQVLEVMGDQSLVPYASDLLETMFKNHKSRLKSQAADSTWIDEWHETWVSPLLCVLCEGSLDQKSYVIDYYLPKLLNCNPESLSYMVKILQTSADVKTGSYDSRGALGALMACLRTARAHGHLQSATDAWRDLVSSARIKQGLIHQHCQVRIDTLGLLCESNRSTEIVSTEEMKWIQFFITYNLNSQSPGVRQQICSLLKKLFCRIQESSQVLYKLEQSKSKHEPGNESTRQHPSVSLQQYKNFMSSICNSLFEALFPGSSYPTRFSALTILGSIAEVFPVPEGRVQTVYQLSHDIDAGRFQTLMECLTGTFEEVKLLAFDLLMKLPKTFVQFQGSVKLQSLFQAALELSTSTKPYDCVTASYLLNFLIWQNALPSSLSAYLKTQRVACGDGDKSAAVVESNTLIVIKCLLEKLEEEVSRAENSLLQAAASFPMYGRVHCITGALRKLPLNSLQLVSEWRPVVEKLLVTSYRLSAVVSPVIQSSSPEGLIPNDTDAESASRLHRILNEIQPRDTNDYFSRAKILKECGSFDLEDLSASVPNIDTSAEIKGKEGKTCDVTAQMVLVCCWRSMKEVALLLGSLCQLLPMRSVPESPDGLLTVEQVKEIGDYFKQHLLQSRHRGAFELAYTGFVKLTEILNRCPNVSLQKLPEEWLLSVLEEIKCCDPSSKLCATRRSAGIPFYIQALLASEPKKGKMDLLKITMKELISLAGPTDGSQSTVPKVHALNILRALFRDTRLGEIIIPYVADGTKAAILGFTSPVWAVRNSSTLLFSTLITRIFGVKRGKDELSKKNRMTGSEFFSRFPELYPFLLKQLETVANTVDSDTGELNRHPSMFLLLLVLGRLYPSPMDGTCSALSMAPFIPFIMRCGHSPVYRSREMAARALVPFVMMDEIPNTIQTLLAKLPDCTDQCFRQNHIHGTLLQAFHLLQAFSDAKYRMNTYFQQELADVAVCTKAKLWLAKRQNPCLVTRAVYIDILFLLTCCLDKLSKGNQPVLEHLGFWEEIGRIISGSELITGFPYTYTVPGLPQYLQSLTKLAIAAVWAVAAQAGEQNRDVPISFSQLLESSFPEVRLLTLEALLERFSTAASALGEKGLPPLLWNMGGTFLTLVLKENHPECLCKILKILHCLDPSEWLPQTEHRVHLSPKEFLIWTMDIASHERSEIQSEALRLTSKVIAHHMQTCDETRDLVAPNLQQWVQLVVSSCGDHLPTESRLAAAEVLASTAPFFLTNPQPILGLQDTLALWKCVLTLLQSEEQVIRDAATETVMTAMSQENTRRSTEFAFCQVDASSALDLALAVLCDLLQQWDQLTPGLPVLLGWLLGEGEDLMACEESAHQVEEDYPFEKTEINFWAETLIFVKYLYKHLFRLLSESSWPNFRSLPRPSPVTRRGSGPAAPPRGLLRISQSPAPTIRGSRNMSTTLLSAFYDIDFLCKTEKSLANLNLNNMLDKKAVGTPVATAPSSGFTPGFLRRHSASNLHALAHPAPSPGSCSPKFPGAANGSAAAGGSASYGTLKEPSGGGGTALLNKENKFRDRSFSENGERSQHLLHLQQQQKGGGGSQINSTRYKTELCRPFEESGTCKYGEKCQFAHGFHELRSLTRHPKYKTELCRTFHTIGFCPYGPRCHFIHNADERRPAPSGGASGDLRTFSARDALHLGFPREPRPKLHHSLSFSGFPSGHHQPPGGLESPLLLDSPTSRTPPPPSCSSASSCSSSASSCSSASAASTPSGAPTCCASAAAAAAAALLYGTGGAEDLLAPGAPCATCSSASCANNAFAFGPELSSLITPLAIQTHNFAAVAAAAYYRSQQQQQQQQGLVPPAQPPAPPSAPLPASAAAPPSPPFSFQLPRRLSESPVFDAPPSPPDSLSDRDSYLSGSLSSGSLSGSESPGLDPGRRLPIFSRLSISDD</sequence>
<dbReference type="GO" id="GO:0000178">
    <property type="term" value="C:exosome (RNase complex)"/>
    <property type="evidence" value="ECO:0007669"/>
    <property type="project" value="UniProtKB-KW"/>
</dbReference>
<comment type="similarity">
    <text evidence="2">Belongs to the THADA family.</text>
</comment>
<keyword evidence="3" id="KW-0217">Developmental protein</keyword>
<dbReference type="InterPro" id="IPR036855">
    <property type="entry name" value="Znf_CCCH_sf"/>
</dbReference>
<dbReference type="EMBL" id="JAEMGP010000003">
    <property type="protein sequence ID" value="KAG5211585.1"/>
    <property type="molecule type" value="Genomic_DNA"/>
</dbReference>
<dbReference type="SUPFAM" id="SSF90229">
    <property type="entry name" value="CCCH zinc finger"/>
    <property type="match status" value="2"/>
</dbReference>
<keyword evidence="5 16" id="KW-0479">Metal-binding</keyword>
<dbReference type="InterPro" id="IPR056843">
    <property type="entry name" value="THADA-like_TPR"/>
</dbReference>
<gene>
    <name evidence="20" type="ORF">JEQ12_014014</name>
</gene>
<dbReference type="InterPro" id="IPR051954">
    <property type="entry name" value="tRNA_methyltransferase_THADA"/>
</dbReference>
<keyword evidence="8 16" id="KW-0862">Zinc</keyword>
<dbReference type="GO" id="GO:0010629">
    <property type="term" value="P:negative regulation of gene expression"/>
    <property type="evidence" value="ECO:0007669"/>
    <property type="project" value="UniProtKB-ARBA"/>
</dbReference>
<dbReference type="PROSITE" id="PS50103">
    <property type="entry name" value="ZF_C3H1"/>
    <property type="match status" value="2"/>
</dbReference>
<dbReference type="Pfam" id="PF10350">
    <property type="entry name" value="DUF2428"/>
    <property type="match status" value="1"/>
</dbReference>
<keyword evidence="4" id="KW-0819">tRNA processing</keyword>
<dbReference type="Pfam" id="PF25150">
    <property type="entry name" value="TPR_Trm732"/>
    <property type="match status" value="1"/>
</dbReference>
<dbReference type="InterPro" id="IPR056842">
    <property type="entry name" value="THADA-like_TPR_C"/>
</dbReference>
<evidence type="ECO:0000313" key="21">
    <source>
        <dbReference type="Proteomes" id="UP000664991"/>
    </source>
</evidence>
<evidence type="ECO:0000256" key="14">
    <source>
        <dbReference type="ARBA" id="ARBA00042855"/>
    </source>
</evidence>
<evidence type="ECO:0000256" key="1">
    <source>
        <dbReference type="ARBA" id="ARBA00004463"/>
    </source>
</evidence>
<evidence type="ECO:0000256" key="16">
    <source>
        <dbReference type="PROSITE-ProRule" id="PRU00723"/>
    </source>
</evidence>
<dbReference type="GO" id="GO:0035925">
    <property type="term" value="F:mRNA 3'-UTR AU-rich region binding"/>
    <property type="evidence" value="ECO:0007669"/>
    <property type="project" value="UniProtKB-ARBA"/>
</dbReference>
<dbReference type="SMART" id="SM00356">
    <property type="entry name" value="ZnF_C3H1"/>
    <property type="match status" value="2"/>
</dbReference>
<evidence type="ECO:0000256" key="11">
    <source>
        <dbReference type="ARBA" id="ARBA00035625"/>
    </source>
</evidence>
<feature type="region of interest" description="Disordered" evidence="18">
    <location>
        <begin position="1984"/>
        <end position="2004"/>
    </location>
</feature>
<dbReference type="Pfam" id="PF25151">
    <property type="entry name" value="TPR_Trm732_C"/>
    <property type="match status" value="1"/>
</dbReference>
<evidence type="ECO:0000256" key="6">
    <source>
        <dbReference type="ARBA" id="ARBA00022737"/>
    </source>
</evidence>
<feature type="compositionally biased region" description="Low complexity" evidence="18">
    <location>
        <begin position="2309"/>
        <end position="2327"/>
    </location>
</feature>
<dbReference type="GO" id="GO:0061014">
    <property type="term" value="P:positive regulation of mRNA catabolic process"/>
    <property type="evidence" value="ECO:0007669"/>
    <property type="project" value="UniProtKB-ARBA"/>
</dbReference>
<dbReference type="InterPro" id="IPR016024">
    <property type="entry name" value="ARM-type_fold"/>
</dbReference>
<feature type="region of interest" description="Disordered" evidence="18">
    <location>
        <begin position="2288"/>
        <end position="2386"/>
    </location>
</feature>
<accession>A0A836A9R0</accession>
<evidence type="ECO:0000256" key="9">
    <source>
        <dbReference type="ARBA" id="ARBA00022835"/>
    </source>
</evidence>
<evidence type="ECO:0000256" key="15">
    <source>
        <dbReference type="ARBA" id="ARBA00043255"/>
    </source>
</evidence>
<dbReference type="GO" id="GO:0043488">
    <property type="term" value="P:regulation of mRNA stability"/>
    <property type="evidence" value="ECO:0007669"/>
    <property type="project" value="UniProtKB-ARBA"/>
</dbReference>
<reference evidence="20 21" key="1">
    <citation type="submission" date="2020-12" db="EMBL/GenBank/DDBJ databases">
        <title>De novo assembly of Tibetan sheep genome.</title>
        <authorList>
            <person name="Li X."/>
        </authorList>
    </citation>
    <scope>NUCLEOTIDE SEQUENCE [LARGE SCALE GENOMIC DNA]</scope>
    <source>
        <tissue evidence="20">Heart</tissue>
    </source>
</reference>
<dbReference type="Pfam" id="PF04553">
    <property type="entry name" value="Tis11B_N"/>
    <property type="match status" value="1"/>
</dbReference>
<feature type="compositionally biased region" description="Low complexity" evidence="18">
    <location>
        <begin position="2288"/>
        <end position="2297"/>
    </location>
</feature>
<feature type="region of interest" description="Disordered" evidence="18">
    <location>
        <begin position="1958"/>
        <end position="1977"/>
    </location>
</feature>
<keyword evidence="10" id="KW-0687">Ribonucleoprotein</keyword>
<comment type="function">
    <text evidence="11">Together with methyltransferase FTSJ1, methylates the 2'-O-ribose of nucleotides at position 32 of the anticodon loop of substrate tRNAs.</text>
</comment>
<evidence type="ECO:0000256" key="4">
    <source>
        <dbReference type="ARBA" id="ARBA00022694"/>
    </source>
</evidence>
<dbReference type="InterPro" id="IPR007635">
    <property type="entry name" value="Tis11B_N"/>
</dbReference>
<protein>
    <recommendedName>
        <fullName evidence="13">mRNA decay activator protein ZFP36</fullName>
    </recommendedName>
    <alternativeName>
        <fullName evidence="15">Tristetraprolin</fullName>
    </alternativeName>
    <alternativeName>
        <fullName evidence="14">Zinc finger protein 36</fullName>
    </alternativeName>
    <alternativeName>
        <fullName evidence="12">tRNA (32-2'-O)-methyltransferase regulator THADA</fullName>
    </alternativeName>
</protein>
<evidence type="ECO:0000256" key="10">
    <source>
        <dbReference type="ARBA" id="ARBA00023274"/>
    </source>
</evidence>
<evidence type="ECO:0000256" key="17">
    <source>
        <dbReference type="SAM" id="Coils"/>
    </source>
</evidence>
<feature type="coiled-coil region" evidence="17">
    <location>
        <begin position="883"/>
        <end position="910"/>
    </location>
</feature>
<feature type="zinc finger region" description="C3H1-type" evidence="16">
    <location>
        <begin position="2082"/>
        <end position="2110"/>
    </location>
</feature>
<comment type="subcellular location">
    <subcellularLocation>
        <location evidence="1">Cytoplasmic granule</location>
    </subcellularLocation>
</comment>
<organism evidence="20 21">
    <name type="scientific">Ovis aries</name>
    <name type="common">Sheep</name>
    <dbReference type="NCBI Taxonomy" id="9940"/>
    <lineage>
        <taxon>Eukaryota</taxon>
        <taxon>Metazoa</taxon>
        <taxon>Chordata</taxon>
        <taxon>Craniata</taxon>
        <taxon>Vertebrata</taxon>
        <taxon>Euteleostomi</taxon>
        <taxon>Mammalia</taxon>
        <taxon>Eutheria</taxon>
        <taxon>Laurasiatheria</taxon>
        <taxon>Artiodactyla</taxon>
        <taxon>Ruminantia</taxon>
        <taxon>Pecora</taxon>
        <taxon>Bovidae</taxon>
        <taxon>Caprinae</taxon>
        <taxon>Ovis</taxon>
    </lineage>
</organism>
<dbReference type="Pfam" id="PF00642">
    <property type="entry name" value="zf-CCCH"/>
    <property type="match status" value="2"/>
</dbReference>
<dbReference type="GO" id="GO:0005829">
    <property type="term" value="C:cytosol"/>
    <property type="evidence" value="ECO:0007669"/>
    <property type="project" value="TreeGrafter"/>
</dbReference>
<comment type="caution">
    <text evidence="20">The sequence shown here is derived from an EMBL/GenBank/DDBJ whole genome shotgun (WGS) entry which is preliminary data.</text>
</comment>
<feature type="region of interest" description="Disordered" evidence="18">
    <location>
        <begin position="2148"/>
        <end position="2184"/>
    </location>
</feature>
<feature type="compositionally biased region" description="Low complexity" evidence="18">
    <location>
        <begin position="2351"/>
        <end position="2370"/>
    </location>
</feature>
<evidence type="ECO:0000256" key="2">
    <source>
        <dbReference type="ARBA" id="ARBA00010409"/>
    </source>
</evidence>
<evidence type="ECO:0000256" key="3">
    <source>
        <dbReference type="ARBA" id="ARBA00022473"/>
    </source>
</evidence>
<feature type="domain" description="C3H1-type" evidence="19">
    <location>
        <begin position="2044"/>
        <end position="2072"/>
    </location>
</feature>
<feature type="compositionally biased region" description="Pro residues" evidence="18">
    <location>
        <begin position="2298"/>
        <end position="2308"/>
    </location>
</feature>
<dbReference type="InterPro" id="IPR000571">
    <property type="entry name" value="Znf_CCCH"/>
</dbReference>
<dbReference type="FunFam" id="4.10.1000.10:FF:000001">
    <property type="entry name" value="zinc finger CCCH domain-containing protein 15-like"/>
    <property type="match status" value="1"/>
</dbReference>
<dbReference type="FunFam" id="4.10.1000.10:FF:000002">
    <property type="entry name" value="Zinc finger protein 36, C3H1 type-like 1"/>
    <property type="match status" value="1"/>
</dbReference>
<evidence type="ECO:0000313" key="20">
    <source>
        <dbReference type="EMBL" id="KAG5211585.1"/>
    </source>
</evidence>
<evidence type="ECO:0000256" key="5">
    <source>
        <dbReference type="ARBA" id="ARBA00022723"/>
    </source>
</evidence>
<keyword evidence="6" id="KW-0677">Repeat</keyword>
<dbReference type="GO" id="GO:0008270">
    <property type="term" value="F:zinc ion binding"/>
    <property type="evidence" value="ECO:0007669"/>
    <property type="project" value="UniProtKB-KW"/>
</dbReference>
<evidence type="ECO:0000256" key="12">
    <source>
        <dbReference type="ARBA" id="ARBA00035698"/>
    </source>
</evidence>
<evidence type="ECO:0000256" key="8">
    <source>
        <dbReference type="ARBA" id="ARBA00022833"/>
    </source>
</evidence>